<proteinExistence type="predicted"/>
<reference evidence="1" key="1">
    <citation type="submission" date="2014-12" db="EMBL/GenBank/DDBJ databases">
        <title>Insight into the proteome of Arion vulgaris.</title>
        <authorList>
            <person name="Aradska J."/>
            <person name="Bulat T."/>
            <person name="Smidak R."/>
            <person name="Sarate P."/>
            <person name="Gangsoo J."/>
            <person name="Sialana F."/>
            <person name="Bilban M."/>
            <person name="Lubec G."/>
        </authorList>
    </citation>
    <scope>NUCLEOTIDE SEQUENCE</scope>
    <source>
        <tissue evidence="1">Skin</tissue>
    </source>
</reference>
<name>A0A0B7AY60_9EUPU</name>
<evidence type="ECO:0000313" key="1">
    <source>
        <dbReference type="EMBL" id="CEK84976.1"/>
    </source>
</evidence>
<dbReference type="AlphaFoldDB" id="A0A0B7AY60"/>
<protein>
    <submittedName>
        <fullName evidence="1">Uncharacterized protein</fullName>
    </submittedName>
</protein>
<feature type="non-terminal residue" evidence="1">
    <location>
        <position position="1"/>
    </location>
</feature>
<organism evidence="1">
    <name type="scientific">Arion vulgaris</name>
    <dbReference type="NCBI Taxonomy" id="1028688"/>
    <lineage>
        <taxon>Eukaryota</taxon>
        <taxon>Metazoa</taxon>
        <taxon>Spiralia</taxon>
        <taxon>Lophotrochozoa</taxon>
        <taxon>Mollusca</taxon>
        <taxon>Gastropoda</taxon>
        <taxon>Heterobranchia</taxon>
        <taxon>Euthyneura</taxon>
        <taxon>Panpulmonata</taxon>
        <taxon>Eupulmonata</taxon>
        <taxon>Stylommatophora</taxon>
        <taxon>Helicina</taxon>
        <taxon>Arionoidea</taxon>
        <taxon>Arionidae</taxon>
        <taxon>Arion</taxon>
    </lineage>
</organism>
<sequence>CGKRVERCGLTWETIGRKGGKGILLWKPYVSNGTHEEIDRRGIGHVAGNHKLPMKIQMP</sequence>
<dbReference type="EMBL" id="HACG01038111">
    <property type="protein sequence ID" value="CEK84976.1"/>
    <property type="molecule type" value="Transcribed_RNA"/>
</dbReference>
<accession>A0A0B7AY60</accession>
<gene>
    <name evidence="1" type="primary">ORF145544</name>
</gene>